<dbReference type="Pfam" id="PF05069">
    <property type="entry name" value="Phage_tail_S"/>
    <property type="match status" value="1"/>
</dbReference>
<evidence type="ECO:0000313" key="1">
    <source>
        <dbReference type="EMBL" id="EEN82597.1"/>
    </source>
</evidence>
<dbReference type="AlphaFoldDB" id="C3JB92"/>
<gene>
    <name evidence="1" type="ORF">POREN0001_1535</name>
</gene>
<dbReference type="eggNOG" id="COG5005">
    <property type="taxonomic scope" value="Bacteria"/>
</dbReference>
<dbReference type="GeneID" id="93364817"/>
<accession>C3JB92</accession>
<dbReference type="EMBL" id="ACNN01000024">
    <property type="protein sequence ID" value="EEN82597.1"/>
    <property type="molecule type" value="Genomic_DNA"/>
</dbReference>
<comment type="caution">
    <text evidence="1">The sequence shown here is derived from an EMBL/GenBank/DDBJ whole genome shotgun (WGS) entry which is preliminary data.</text>
</comment>
<dbReference type="InterPro" id="IPR006522">
    <property type="entry name" value="Phage_virion_morphogenesis"/>
</dbReference>
<organism evidence="1 2">
    <name type="scientific">Porphyromonas endodontalis (strain ATCC 35406 / DSM 24491 / JCM 8526 / CCUG 16442 / BCRC 14492 / NCTC 13058 / HG 370)</name>
    <name type="common">Bacteroides endodontalis</name>
    <dbReference type="NCBI Taxonomy" id="553175"/>
    <lineage>
        <taxon>Bacteria</taxon>
        <taxon>Pseudomonadati</taxon>
        <taxon>Bacteroidota</taxon>
        <taxon>Bacteroidia</taxon>
        <taxon>Bacteroidales</taxon>
        <taxon>Porphyromonadaceae</taxon>
        <taxon>Porphyromonas</taxon>
    </lineage>
</organism>
<dbReference type="RefSeq" id="WP_004333997.1">
    <property type="nucleotide sequence ID" value="NZ_ACNN01000024.1"/>
</dbReference>
<keyword evidence="2" id="KW-1185">Reference proteome</keyword>
<dbReference type="STRING" id="553175.POREN0001_1535"/>
<name>C3JB92_POREA</name>
<proteinExistence type="predicted"/>
<dbReference type="Proteomes" id="UP000004295">
    <property type="component" value="Unassembled WGS sequence"/>
</dbReference>
<reference evidence="1 2" key="1">
    <citation type="submission" date="2009-04" db="EMBL/GenBank/DDBJ databases">
        <authorList>
            <person name="Sebastian Y."/>
            <person name="Madupu R."/>
            <person name="Durkin A.S."/>
            <person name="Torralba M."/>
            <person name="Methe B."/>
            <person name="Sutton G.G."/>
            <person name="Strausberg R.L."/>
            <person name="Nelson K.E."/>
        </authorList>
    </citation>
    <scope>NUCLEOTIDE SEQUENCE [LARGE SCALE GENOMIC DNA]</scope>
    <source>
        <strain evidence="2">ATCC 35406 / BCRC 14492 / JCM 8526 / NCTC 13058 / HG 370</strain>
    </source>
</reference>
<evidence type="ECO:0008006" key="3">
    <source>
        <dbReference type="Google" id="ProtNLM"/>
    </source>
</evidence>
<sequence>MELDKQDLERLLANDLLVIMQEETAEAFVRKEWDGKAWPPRKHEDGIGSLMLRSGALRRSITVEADGNQVVINSSTLYAHIHNEGGVVQVPVTTKMRKYFWAMYKSTKDPKYKALAITKRTQLTIRIPKRQFAGVTRHTRKKWRESVDLRLKSLDLIGVIKAKIR</sequence>
<evidence type="ECO:0000313" key="2">
    <source>
        <dbReference type="Proteomes" id="UP000004295"/>
    </source>
</evidence>
<protein>
    <recommendedName>
        <fullName evidence="3">Phage virion morphogenesis protein</fullName>
    </recommendedName>
</protein>